<name>A0A7W2HHA6_9ACTN</name>
<dbReference type="RefSeq" id="WP_181865305.1">
    <property type="nucleotide sequence ID" value="NZ_JACEQY010000021.1"/>
</dbReference>
<dbReference type="InterPro" id="IPR036661">
    <property type="entry name" value="Luciferase-like_sf"/>
</dbReference>
<evidence type="ECO:0000259" key="3">
    <source>
        <dbReference type="Pfam" id="PF00296"/>
    </source>
</evidence>
<dbReference type="GO" id="GO:0016705">
    <property type="term" value="F:oxidoreductase activity, acting on paired donors, with incorporation or reduction of molecular oxygen"/>
    <property type="evidence" value="ECO:0007669"/>
    <property type="project" value="InterPro"/>
</dbReference>
<keyword evidence="2" id="KW-0503">Monooxygenase</keyword>
<dbReference type="InterPro" id="IPR050766">
    <property type="entry name" value="Bact_Lucif_Oxidored"/>
</dbReference>
<sequence>MKLDLLYEFQPKVGPYSEPFPKGQKRAEQQTYAEALEEIRLADRLGFQTAWVVEHHFREGRSAAPCNETILGALSQVTENIRLGFGVVLLPSGFQHPVRVAEKVATVDVLSGGRVEWGSGRSTPNEQLAFNVPADDRSRAMWREAFEFVIAAWTNERLQWKSETIDFPARFITPRPYQDPHPPAWLAAASKQSAYNAGKLGLGLLSFALMQPVEKMAEQINTYREGQADCDQPLPKFKNDRVGAYTLVHCTDDLDEAERYGLWDSVKWWYQNLAEFTLEWELAHLPAHEKEKVFPLLEPTIKGEIDIDKYTEQDMIIVGTPEECLEKILRYEAAGVDQLLCYSQFGTLPHEKVMRSLELLGTRVIPELEKRGHRIDYDALFKGA</sequence>
<dbReference type="AlphaFoldDB" id="A0A7W2HHA6"/>
<dbReference type="InterPro" id="IPR011251">
    <property type="entry name" value="Luciferase-like_dom"/>
</dbReference>
<comment type="caution">
    <text evidence="4">The sequence shown here is derived from an EMBL/GenBank/DDBJ whole genome shotgun (WGS) entry which is preliminary data.</text>
</comment>
<reference evidence="4 5" key="1">
    <citation type="submission" date="2020-07" db="EMBL/GenBank/DDBJ databases">
        <title>Streptomyces isolated from Indian soil.</title>
        <authorList>
            <person name="Mandal S."/>
            <person name="Maiti P.K."/>
        </authorList>
    </citation>
    <scope>NUCLEOTIDE SEQUENCE [LARGE SCALE GENOMIC DNA]</scope>
    <source>
        <strain evidence="4 5">PSKA54</strain>
    </source>
</reference>
<evidence type="ECO:0000313" key="5">
    <source>
        <dbReference type="Proteomes" id="UP000586976"/>
    </source>
</evidence>
<dbReference type="Proteomes" id="UP000586976">
    <property type="component" value="Unassembled WGS sequence"/>
</dbReference>
<dbReference type="Gene3D" id="3.20.20.30">
    <property type="entry name" value="Luciferase-like domain"/>
    <property type="match status" value="1"/>
</dbReference>
<dbReference type="PANTHER" id="PTHR30137">
    <property type="entry name" value="LUCIFERASE-LIKE MONOOXYGENASE"/>
    <property type="match status" value="1"/>
</dbReference>
<evidence type="ECO:0000256" key="1">
    <source>
        <dbReference type="ARBA" id="ARBA00023002"/>
    </source>
</evidence>
<accession>A0A7W2HHA6</accession>
<organism evidence="4 5">
    <name type="scientific">Streptomyces himalayensis subsp. aureolus</name>
    <dbReference type="NCBI Taxonomy" id="2758039"/>
    <lineage>
        <taxon>Bacteria</taxon>
        <taxon>Bacillati</taxon>
        <taxon>Actinomycetota</taxon>
        <taxon>Actinomycetes</taxon>
        <taxon>Kitasatosporales</taxon>
        <taxon>Streptomycetaceae</taxon>
        <taxon>Streptomyces</taxon>
        <taxon>Streptomyces himalayensis</taxon>
    </lineage>
</organism>
<dbReference type="GO" id="GO:0004497">
    <property type="term" value="F:monooxygenase activity"/>
    <property type="evidence" value="ECO:0007669"/>
    <property type="project" value="UniProtKB-KW"/>
</dbReference>
<gene>
    <name evidence="4" type="ORF">H1V43_19820</name>
</gene>
<dbReference type="GO" id="GO:0005829">
    <property type="term" value="C:cytosol"/>
    <property type="evidence" value="ECO:0007669"/>
    <property type="project" value="TreeGrafter"/>
</dbReference>
<dbReference type="PANTHER" id="PTHR30137:SF8">
    <property type="entry name" value="BLR5498 PROTEIN"/>
    <property type="match status" value="1"/>
</dbReference>
<proteinExistence type="predicted"/>
<feature type="domain" description="Luciferase-like" evidence="3">
    <location>
        <begin position="23"/>
        <end position="338"/>
    </location>
</feature>
<protein>
    <submittedName>
        <fullName evidence="4">LLM class flavin-dependent oxidoreductase</fullName>
    </submittedName>
</protein>
<keyword evidence="5" id="KW-1185">Reference proteome</keyword>
<keyword evidence="1" id="KW-0560">Oxidoreductase</keyword>
<dbReference type="EMBL" id="JACEQY010000021">
    <property type="protein sequence ID" value="MBA4863594.1"/>
    <property type="molecule type" value="Genomic_DNA"/>
</dbReference>
<evidence type="ECO:0000256" key="2">
    <source>
        <dbReference type="ARBA" id="ARBA00023033"/>
    </source>
</evidence>
<evidence type="ECO:0000313" key="4">
    <source>
        <dbReference type="EMBL" id="MBA4863594.1"/>
    </source>
</evidence>
<dbReference type="Pfam" id="PF00296">
    <property type="entry name" value="Bac_luciferase"/>
    <property type="match status" value="1"/>
</dbReference>
<dbReference type="SUPFAM" id="SSF51679">
    <property type="entry name" value="Bacterial luciferase-like"/>
    <property type="match status" value="1"/>
</dbReference>